<name>A0A1E5LJU9_9BACI</name>
<accession>A0A1E5LJU9</accession>
<dbReference type="Proteomes" id="UP000095209">
    <property type="component" value="Unassembled WGS sequence"/>
</dbReference>
<proteinExistence type="predicted"/>
<evidence type="ECO:0000313" key="1">
    <source>
        <dbReference type="EMBL" id="OEH94298.1"/>
    </source>
</evidence>
<dbReference type="AlphaFoldDB" id="A0A1E5LJU9"/>
<dbReference type="EMBL" id="MJEH01000003">
    <property type="protein sequence ID" value="OEH94298.1"/>
    <property type="molecule type" value="Genomic_DNA"/>
</dbReference>
<sequence>MAMRRIMMFSVIVVLVMLIVISINMKQHFTDKAVLSSWLWDKYLKEDVSADLYFAVEQGVEQLYGYVPSDVDEDNLETFVSEANELGIDVYALQGQPNWVTNIEKARTWLSFINQYNRTSSSPFAGVIFDVEPYLLEGWDEEQTLIVSQFMALFDQLQEDNADLQLKWTIPFWFDRVEATPTQTLAEYMIERADEISVMAYRDELNGHDGLLAHINEEIKWAEQYKTPLAIIIETRQADNEKVSFYGEKQKFEHAIIELRHVADRYEYVDEVSIHHLHTWEQLIKESQ</sequence>
<gene>
    <name evidence="1" type="ORF">BFG57_08560</name>
</gene>
<dbReference type="RefSeq" id="WP_069715654.1">
    <property type="nucleotide sequence ID" value="NZ_MJEH01000003.1"/>
</dbReference>
<evidence type="ECO:0008006" key="3">
    <source>
        <dbReference type="Google" id="ProtNLM"/>
    </source>
</evidence>
<evidence type="ECO:0000313" key="2">
    <source>
        <dbReference type="Proteomes" id="UP000095209"/>
    </source>
</evidence>
<dbReference type="STRING" id="1305675.BFG57_08560"/>
<dbReference type="OrthoDB" id="7054537at2"/>
<keyword evidence="2" id="KW-1185">Reference proteome</keyword>
<protein>
    <recommendedName>
        <fullName evidence="3">Amidase</fullName>
    </recommendedName>
</protein>
<organism evidence="1 2">
    <name type="scientific">Bacillus solimangrovi</name>
    <dbReference type="NCBI Taxonomy" id="1305675"/>
    <lineage>
        <taxon>Bacteria</taxon>
        <taxon>Bacillati</taxon>
        <taxon>Bacillota</taxon>
        <taxon>Bacilli</taxon>
        <taxon>Bacillales</taxon>
        <taxon>Bacillaceae</taxon>
        <taxon>Bacillus</taxon>
    </lineage>
</organism>
<reference evidence="1 2" key="1">
    <citation type="submission" date="2016-08" db="EMBL/GenBank/DDBJ databases">
        <title>Genome of Bacillus solimangrovi GH2-4.</title>
        <authorList>
            <person name="Lim S."/>
            <person name="Kim B.-C."/>
        </authorList>
    </citation>
    <scope>NUCLEOTIDE SEQUENCE [LARGE SCALE GENOMIC DNA]</scope>
    <source>
        <strain evidence="1 2">GH2-4</strain>
    </source>
</reference>
<comment type="caution">
    <text evidence="1">The sequence shown here is derived from an EMBL/GenBank/DDBJ whole genome shotgun (WGS) entry which is preliminary data.</text>
</comment>